<name>A0ABR4HJ40_9EURO</name>
<organism evidence="2 3">
    <name type="scientific">Aspergillus cavernicola</name>
    <dbReference type="NCBI Taxonomy" id="176166"/>
    <lineage>
        <taxon>Eukaryota</taxon>
        <taxon>Fungi</taxon>
        <taxon>Dikarya</taxon>
        <taxon>Ascomycota</taxon>
        <taxon>Pezizomycotina</taxon>
        <taxon>Eurotiomycetes</taxon>
        <taxon>Eurotiomycetidae</taxon>
        <taxon>Eurotiales</taxon>
        <taxon>Aspergillaceae</taxon>
        <taxon>Aspergillus</taxon>
        <taxon>Aspergillus subgen. Nidulantes</taxon>
    </lineage>
</organism>
<feature type="transmembrane region" description="Helical" evidence="1">
    <location>
        <begin position="95"/>
        <end position="118"/>
    </location>
</feature>
<comment type="caution">
    <text evidence="2">The sequence shown here is derived from an EMBL/GenBank/DDBJ whole genome shotgun (WGS) entry which is preliminary data.</text>
</comment>
<evidence type="ECO:0008006" key="4">
    <source>
        <dbReference type="Google" id="ProtNLM"/>
    </source>
</evidence>
<proteinExistence type="predicted"/>
<dbReference type="PANTHER" id="PTHR42083:SF1">
    <property type="entry name" value="MARVEL DOMAIN-CONTAINING PROTEIN"/>
    <property type="match status" value="1"/>
</dbReference>
<feature type="transmembrane region" description="Helical" evidence="1">
    <location>
        <begin position="40"/>
        <end position="62"/>
    </location>
</feature>
<gene>
    <name evidence="2" type="ORF">BDW59DRAFT_176169</name>
</gene>
<dbReference type="PANTHER" id="PTHR42083">
    <property type="entry name" value="MARVEL DOMAIN-CONTAINING PROTEIN"/>
    <property type="match status" value="1"/>
</dbReference>
<sequence>MYEYAPITALGIQTLKSHYYHHKPGPYGLILRTTLRTLQFIFAITTAAIYSIDLTHATSLHARAPSQWIYAETVAALSSITCILHCTVRVTRVWWCVWDGVLVVLWGAQVGVFGGIYFPTRMIREGGVTSDVGRMRAGVWAGVINMVLWVLTVVLGVGWCVRTRRVVRLVGKERRSRFSWTRIWGREKGRGDEEEGCGVLERGLVEVDDGKGIFQKGEDDASGDIKGKDLF</sequence>
<accession>A0ABR4HJ40</accession>
<evidence type="ECO:0000313" key="2">
    <source>
        <dbReference type="EMBL" id="KAL2815417.1"/>
    </source>
</evidence>
<keyword evidence="1" id="KW-0812">Transmembrane</keyword>
<keyword evidence="3" id="KW-1185">Reference proteome</keyword>
<feature type="transmembrane region" description="Helical" evidence="1">
    <location>
        <begin position="68"/>
        <end position="88"/>
    </location>
</feature>
<evidence type="ECO:0000256" key="1">
    <source>
        <dbReference type="SAM" id="Phobius"/>
    </source>
</evidence>
<keyword evidence="1" id="KW-1133">Transmembrane helix</keyword>
<dbReference type="EMBL" id="JBFXLS010000113">
    <property type="protein sequence ID" value="KAL2815417.1"/>
    <property type="molecule type" value="Genomic_DNA"/>
</dbReference>
<feature type="transmembrane region" description="Helical" evidence="1">
    <location>
        <begin position="138"/>
        <end position="161"/>
    </location>
</feature>
<dbReference type="Proteomes" id="UP001610335">
    <property type="component" value="Unassembled WGS sequence"/>
</dbReference>
<evidence type="ECO:0000313" key="3">
    <source>
        <dbReference type="Proteomes" id="UP001610335"/>
    </source>
</evidence>
<protein>
    <recommendedName>
        <fullName evidence="4">MARVEL domain-containing protein</fullName>
    </recommendedName>
</protein>
<keyword evidence="1" id="KW-0472">Membrane</keyword>
<reference evidence="2 3" key="1">
    <citation type="submission" date="2024-07" db="EMBL/GenBank/DDBJ databases">
        <title>Section-level genome sequencing and comparative genomics of Aspergillus sections Usti and Cavernicolus.</title>
        <authorList>
            <consortium name="Lawrence Berkeley National Laboratory"/>
            <person name="Nybo J.L."/>
            <person name="Vesth T.C."/>
            <person name="Theobald S."/>
            <person name="Frisvad J.C."/>
            <person name="Larsen T.O."/>
            <person name="Kjaerboelling I."/>
            <person name="Rothschild-Mancinelli K."/>
            <person name="Lyhne E.K."/>
            <person name="Kogle M.E."/>
            <person name="Barry K."/>
            <person name="Clum A."/>
            <person name="Na H."/>
            <person name="Ledsgaard L."/>
            <person name="Lin J."/>
            <person name="Lipzen A."/>
            <person name="Kuo A."/>
            <person name="Riley R."/>
            <person name="Mondo S."/>
            <person name="LaButti K."/>
            <person name="Haridas S."/>
            <person name="Pangalinan J."/>
            <person name="Salamov A.A."/>
            <person name="Simmons B.A."/>
            <person name="Magnuson J.K."/>
            <person name="Chen J."/>
            <person name="Drula E."/>
            <person name="Henrissat B."/>
            <person name="Wiebenga A."/>
            <person name="Lubbers R.J."/>
            <person name="Gomes A.C."/>
            <person name="Makela M.R."/>
            <person name="Stajich J."/>
            <person name="Grigoriev I.V."/>
            <person name="Mortensen U.H."/>
            <person name="De vries R.P."/>
            <person name="Baker S.E."/>
            <person name="Andersen M.R."/>
        </authorList>
    </citation>
    <scope>NUCLEOTIDE SEQUENCE [LARGE SCALE GENOMIC DNA]</scope>
    <source>
        <strain evidence="2 3">CBS 600.67</strain>
    </source>
</reference>